<dbReference type="InterPro" id="IPR029467">
    <property type="entry name" value="Cyt_c7-like"/>
</dbReference>
<comment type="caution">
    <text evidence="3">The sequence shown here is derived from an EMBL/GenBank/DDBJ whole genome shotgun (WGS) entry which is preliminary data.</text>
</comment>
<dbReference type="Gene3D" id="3.90.10.10">
    <property type="entry name" value="Cytochrome C3"/>
    <property type="match status" value="1"/>
</dbReference>
<organism evidence="3 4">
    <name type="scientific">Carboxydothermus pertinax</name>
    <dbReference type="NCBI Taxonomy" id="870242"/>
    <lineage>
        <taxon>Bacteria</taxon>
        <taxon>Bacillati</taxon>
        <taxon>Bacillota</taxon>
        <taxon>Clostridia</taxon>
        <taxon>Thermoanaerobacterales</taxon>
        <taxon>Thermoanaerobacteraceae</taxon>
        <taxon>Carboxydothermus</taxon>
    </lineage>
</organism>
<evidence type="ECO:0000313" key="4">
    <source>
        <dbReference type="Proteomes" id="UP000187485"/>
    </source>
</evidence>
<dbReference type="AlphaFoldDB" id="A0A1L8CVK9"/>
<protein>
    <recommendedName>
        <fullName evidence="2">Cytochrome c7-like domain-containing protein</fullName>
    </recommendedName>
</protein>
<dbReference type="Proteomes" id="UP000187485">
    <property type="component" value="Unassembled WGS sequence"/>
</dbReference>
<dbReference type="InterPro" id="IPR036280">
    <property type="entry name" value="Multihaem_cyt_sf"/>
</dbReference>
<dbReference type="OrthoDB" id="7387371at2"/>
<dbReference type="InterPro" id="IPR051829">
    <property type="entry name" value="Multiheme_Cytochr_ET"/>
</dbReference>
<keyword evidence="1" id="KW-0732">Signal</keyword>
<evidence type="ECO:0000259" key="2">
    <source>
        <dbReference type="Pfam" id="PF14522"/>
    </source>
</evidence>
<dbReference type="GO" id="GO:0016491">
    <property type="term" value="F:oxidoreductase activity"/>
    <property type="evidence" value="ECO:0007669"/>
    <property type="project" value="TreeGrafter"/>
</dbReference>
<dbReference type="Pfam" id="PF14522">
    <property type="entry name" value="Cytochrome_C7"/>
    <property type="match status" value="1"/>
</dbReference>
<keyword evidence="4" id="KW-1185">Reference proteome</keyword>
<feature type="domain" description="Cytochrome c7-like" evidence="2">
    <location>
        <begin position="483"/>
        <end position="569"/>
    </location>
</feature>
<dbReference type="EMBL" id="BDJK01000023">
    <property type="protein sequence ID" value="GAV22950.1"/>
    <property type="molecule type" value="Genomic_DNA"/>
</dbReference>
<reference evidence="4" key="1">
    <citation type="submission" date="2016-12" db="EMBL/GenBank/DDBJ databases">
        <title>Draft Genome Sequences od Carboxydothermus pertinax and islandicus, Hydrogenogenic Carboxydotrophic Bacteria.</title>
        <authorList>
            <person name="Fukuyama Y."/>
            <person name="Ohmae K."/>
            <person name="Yoneda Y."/>
            <person name="Yoshida T."/>
            <person name="Sako Y."/>
        </authorList>
    </citation>
    <scope>NUCLEOTIDE SEQUENCE [LARGE SCALE GENOMIC DNA]</scope>
    <source>
        <strain evidence="4">Ug1</strain>
    </source>
</reference>
<dbReference type="STRING" id="870242.cpu_14600"/>
<name>A0A1L8CVK9_9THEO</name>
<gene>
    <name evidence="3" type="ORF">cpu_14600</name>
</gene>
<evidence type="ECO:0000313" key="3">
    <source>
        <dbReference type="EMBL" id="GAV22950.1"/>
    </source>
</evidence>
<accession>A0A1L8CVK9</accession>
<sequence length="847" mass="94862">MKKKQKLSLFIIVLLVTLALTAVTAFGYRKFAGDPMTGQPVNCSTTCHYTIKASDINKLPYVKVVNYAIVKNVFTLSKGKFYPSKPITNAEFRQALQRASNLNDISLIPNDNKTFTRAQLAYYIMRLLNTSSTGANWINIIDFNGSEPLAWAVEKGYLPITKKAGTKVYAYPNALATRADAAYAIVTAGLIRQTAASKPSAIANTSKHSDLTSSFLTWVQNNPTGTAAEFCLTCHGKNATVDKWNSIKNIVYTNHYLNRTFTKNGDTVFWMAYQFGQRGNPKLPYDLYMNQDNLHNAAKQNSGLARIEGFRELGFAPGQLQFGMYNRLCGAPETFGFQSFLGRWNGTDGKSRAAGCGRCHIGYGKKSGPADPNYNNGLFNQISGDVDAAILDYVKDIDCLLCHADQYYVNKGAARNVKIEGGKATIYTVGEVYNGQDPSITDYQQKVLTAIASVYKKPTANGCAVCHDFPADGPAYKRGFWHSLDVHLKDDKLSCVDCHSGGAWTPAISDTTGQGVYNKHQFVIGPMPDLYTPNDGNRAKQCTDCHTGTVHANAVINDHTRRIDCRTCHISKDYGLDYRDFSNPERETADGIYEPKDYVFNNWTDQSLYNNNSHEYKGSFGTPTLNFKQQDYEHMMRFGVRPIGDIFDEGKLLGDMGKMNYPQNLYAKIQPFHRVNIKIPMAFGNVYFKAIGKDFVNFPFMLPFDKKNYAETGDIIQSVYQGIYKLKTLFMPAFDMNNQIYFGDQKVPKFDGYTAQMIYSKMLNENIMTNPRMSMTSTSKGFTPFNMSGYYQFFGLMQMDHTVLPADEALTCIDCHSDTGRVVMTTDSWKNLGYSAKRSKLLVFTKK</sequence>
<dbReference type="PANTHER" id="PTHR35038">
    <property type="entry name" value="DISSIMILATORY SULFITE REDUCTASE SIRA"/>
    <property type="match status" value="1"/>
</dbReference>
<dbReference type="RefSeq" id="WP_075859405.1">
    <property type="nucleotide sequence ID" value="NZ_BDJK01000023.1"/>
</dbReference>
<evidence type="ECO:0000256" key="1">
    <source>
        <dbReference type="ARBA" id="ARBA00022729"/>
    </source>
</evidence>
<dbReference type="SUPFAM" id="SSF48695">
    <property type="entry name" value="Multiheme cytochromes"/>
    <property type="match status" value="1"/>
</dbReference>
<proteinExistence type="predicted"/>
<dbReference type="PANTHER" id="PTHR35038:SF5">
    <property type="entry name" value="CYTOCHROME C-TYPE PROTEIN NRFB"/>
    <property type="match status" value="1"/>
</dbReference>